<dbReference type="PANTHER" id="PTHR36206">
    <property type="entry name" value="ASPERCRYPTIN BIOSYNTHESIS CLUSTER-SPECIFIC TRANSCRIPTION REGULATOR ATNN-RELATED"/>
    <property type="match status" value="1"/>
</dbReference>
<keyword evidence="10" id="KW-1185">Reference proteome</keyword>
<evidence type="ECO:0000313" key="10">
    <source>
        <dbReference type="Proteomes" id="UP000073492"/>
    </source>
</evidence>
<evidence type="ECO:0000256" key="3">
    <source>
        <dbReference type="ARBA" id="ARBA00023015"/>
    </source>
</evidence>
<dbReference type="Pfam" id="PF00172">
    <property type="entry name" value="Zn_clus"/>
    <property type="match status" value="1"/>
</dbReference>
<keyword evidence="4" id="KW-0238">DNA-binding</keyword>
<evidence type="ECO:0000259" key="8">
    <source>
        <dbReference type="PROSITE" id="PS50048"/>
    </source>
</evidence>
<protein>
    <recommendedName>
        <fullName evidence="8">Zn(2)-C6 fungal-type domain-containing protein</fullName>
    </recommendedName>
</protein>
<proteinExistence type="predicted"/>
<dbReference type="OrthoDB" id="416217at2759"/>
<keyword evidence="2" id="KW-0862">Zinc</keyword>
<dbReference type="AlphaFoldDB" id="A0A139IB02"/>
<evidence type="ECO:0000256" key="1">
    <source>
        <dbReference type="ARBA" id="ARBA00022723"/>
    </source>
</evidence>
<dbReference type="GO" id="GO:0000981">
    <property type="term" value="F:DNA-binding transcription factor activity, RNA polymerase II-specific"/>
    <property type="evidence" value="ECO:0007669"/>
    <property type="project" value="InterPro"/>
</dbReference>
<sequence>MPSETTLEQRNNKVAKRAYHGRVRSGCITCRRRKVKCDEARPFCDNCTRLKRRCIYAPPKTSPPDDPDSSSGPSSVGSLESCELTRPLKGSLRSHTERITQDALPIKAKDTVLAETLG</sequence>
<dbReference type="EMBL" id="LFZO01000172">
    <property type="protein sequence ID" value="KXT11948.1"/>
    <property type="molecule type" value="Genomic_DNA"/>
</dbReference>
<dbReference type="GO" id="GO:0008270">
    <property type="term" value="F:zinc ion binding"/>
    <property type="evidence" value="ECO:0007669"/>
    <property type="project" value="InterPro"/>
</dbReference>
<dbReference type="InterPro" id="IPR052360">
    <property type="entry name" value="Transcr_Regulatory_Proteins"/>
</dbReference>
<feature type="domain" description="Zn(2)-C6 fungal-type" evidence="8">
    <location>
        <begin position="26"/>
        <end position="56"/>
    </location>
</feature>
<dbReference type="SUPFAM" id="SSF57701">
    <property type="entry name" value="Zn2/Cys6 DNA-binding domain"/>
    <property type="match status" value="1"/>
</dbReference>
<keyword evidence="1" id="KW-0479">Metal-binding</keyword>
<name>A0A139IB02_9PEZI</name>
<dbReference type="PROSITE" id="PS00463">
    <property type="entry name" value="ZN2_CY6_FUNGAL_1"/>
    <property type="match status" value="1"/>
</dbReference>
<accession>A0A139IB02</accession>
<dbReference type="PROSITE" id="PS50048">
    <property type="entry name" value="ZN2_CY6_FUNGAL_2"/>
    <property type="match status" value="1"/>
</dbReference>
<keyword evidence="5" id="KW-0804">Transcription</keyword>
<dbReference type="InterPro" id="IPR001138">
    <property type="entry name" value="Zn2Cys6_DnaBD"/>
</dbReference>
<comment type="caution">
    <text evidence="9">The sequence shown here is derived from an EMBL/GenBank/DDBJ whole genome shotgun (WGS) entry which is preliminary data.</text>
</comment>
<evidence type="ECO:0000256" key="2">
    <source>
        <dbReference type="ARBA" id="ARBA00022833"/>
    </source>
</evidence>
<dbReference type="Proteomes" id="UP000073492">
    <property type="component" value="Unassembled WGS sequence"/>
</dbReference>
<dbReference type="CDD" id="cd00067">
    <property type="entry name" value="GAL4"/>
    <property type="match status" value="1"/>
</dbReference>
<feature type="region of interest" description="Disordered" evidence="7">
    <location>
        <begin position="56"/>
        <end position="118"/>
    </location>
</feature>
<evidence type="ECO:0000256" key="4">
    <source>
        <dbReference type="ARBA" id="ARBA00023125"/>
    </source>
</evidence>
<dbReference type="GO" id="GO:0003677">
    <property type="term" value="F:DNA binding"/>
    <property type="evidence" value="ECO:0007669"/>
    <property type="project" value="UniProtKB-KW"/>
</dbReference>
<reference evidence="9 10" key="1">
    <citation type="submission" date="2015-07" db="EMBL/GenBank/DDBJ databases">
        <title>Comparative genomics of the Sigatoka disease complex on banana suggests a link between parallel evolutionary changes in Pseudocercospora fijiensis and Pseudocercospora eumusae and increased virulence on the banana host.</title>
        <authorList>
            <person name="Chang T.-C."/>
            <person name="Salvucci A."/>
            <person name="Crous P.W."/>
            <person name="Stergiopoulos I."/>
        </authorList>
    </citation>
    <scope>NUCLEOTIDE SEQUENCE [LARGE SCALE GENOMIC DNA]</scope>
    <source>
        <strain evidence="9 10">CBS 116634</strain>
    </source>
</reference>
<dbReference type="Gene3D" id="4.10.240.10">
    <property type="entry name" value="Zn(2)-C6 fungal-type DNA-binding domain"/>
    <property type="match status" value="1"/>
</dbReference>
<organism evidence="9 10">
    <name type="scientific">Pseudocercospora musae</name>
    <dbReference type="NCBI Taxonomy" id="113226"/>
    <lineage>
        <taxon>Eukaryota</taxon>
        <taxon>Fungi</taxon>
        <taxon>Dikarya</taxon>
        <taxon>Ascomycota</taxon>
        <taxon>Pezizomycotina</taxon>
        <taxon>Dothideomycetes</taxon>
        <taxon>Dothideomycetidae</taxon>
        <taxon>Mycosphaerellales</taxon>
        <taxon>Mycosphaerellaceae</taxon>
        <taxon>Pseudocercospora</taxon>
    </lineage>
</organism>
<dbReference type="SMART" id="SM00066">
    <property type="entry name" value="GAL4"/>
    <property type="match status" value="1"/>
</dbReference>
<keyword evidence="6" id="KW-0539">Nucleus</keyword>
<dbReference type="PANTHER" id="PTHR36206:SF4">
    <property type="entry name" value="HYPOTHETICAL CONSERVED PROTEIN (EUROFUNG)-RELATED"/>
    <property type="match status" value="1"/>
</dbReference>
<evidence type="ECO:0000256" key="5">
    <source>
        <dbReference type="ARBA" id="ARBA00023163"/>
    </source>
</evidence>
<keyword evidence="3" id="KW-0805">Transcription regulation</keyword>
<evidence type="ECO:0000313" key="9">
    <source>
        <dbReference type="EMBL" id="KXT11948.1"/>
    </source>
</evidence>
<evidence type="ECO:0000256" key="6">
    <source>
        <dbReference type="ARBA" id="ARBA00023242"/>
    </source>
</evidence>
<dbReference type="InterPro" id="IPR036864">
    <property type="entry name" value="Zn2-C6_fun-type_DNA-bd_sf"/>
</dbReference>
<dbReference type="STRING" id="113226.A0A139IB02"/>
<evidence type="ECO:0000256" key="7">
    <source>
        <dbReference type="SAM" id="MobiDB-lite"/>
    </source>
</evidence>
<gene>
    <name evidence="9" type="ORF">AC579_1004</name>
</gene>